<dbReference type="GO" id="GO:0016020">
    <property type="term" value="C:membrane"/>
    <property type="evidence" value="ECO:0007669"/>
    <property type="project" value="TreeGrafter"/>
</dbReference>
<dbReference type="SUPFAM" id="SSF53474">
    <property type="entry name" value="alpha/beta-Hydrolases"/>
    <property type="match status" value="1"/>
</dbReference>
<evidence type="ECO:0000313" key="2">
    <source>
        <dbReference type="EMBL" id="PFG40712.1"/>
    </source>
</evidence>
<proteinExistence type="predicted"/>
<dbReference type="PANTHER" id="PTHR43798">
    <property type="entry name" value="MONOACYLGLYCEROL LIPASE"/>
    <property type="match status" value="1"/>
</dbReference>
<evidence type="ECO:0000259" key="1">
    <source>
        <dbReference type="Pfam" id="PF12697"/>
    </source>
</evidence>
<dbReference type="PRINTS" id="PR00111">
    <property type="entry name" value="ABHYDROLASE"/>
</dbReference>
<comment type="caution">
    <text evidence="2">The sequence shown here is derived from an EMBL/GenBank/DDBJ whole genome shotgun (WGS) entry which is preliminary data.</text>
</comment>
<dbReference type="Gene3D" id="3.40.50.1820">
    <property type="entry name" value="alpha/beta hydrolase"/>
    <property type="match status" value="1"/>
</dbReference>
<dbReference type="AlphaFoldDB" id="A0A2A9ER20"/>
<reference evidence="2 3" key="1">
    <citation type="submission" date="2017-10" db="EMBL/GenBank/DDBJ databases">
        <title>Sequencing the genomes of 1000 actinobacteria strains.</title>
        <authorList>
            <person name="Klenk H.-P."/>
        </authorList>
    </citation>
    <scope>NUCLEOTIDE SEQUENCE [LARGE SCALE GENOMIC DNA]</scope>
    <source>
        <strain evidence="2 3">DSM 21838</strain>
    </source>
</reference>
<feature type="domain" description="AB hydrolase-1" evidence="1">
    <location>
        <begin position="22"/>
        <end position="262"/>
    </location>
</feature>
<organism evidence="2 3">
    <name type="scientific">Georgenia soli</name>
    <dbReference type="NCBI Taxonomy" id="638953"/>
    <lineage>
        <taxon>Bacteria</taxon>
        <taxon>Bacillati</taxon>
        <taxon>Actinomycetota</taxon>
        <taxon>Actinomycetes</taxon>
        <taxon>Micrococcales</taxon>
        <taxon>Bogoriellaceae</taxon>
        <taxon>Georgenia</taxon>
    </lineage>
</organism>
<protein>
    <submittedName>
        <fullName evidence="2">Pimeloyl-ACP methyl ester carboxylesterase</fullName>
    </submittedName>
</protein>
<name>A0A2A9ER20_9MICO</name>
<evidence type="ECO:0000313" key="3">
    <source>
        <dbReference type="Proteomes" id="UP000222106"/>
    </source>
</evidence>
<keyword evidence="3" id="KW-1185">Reference proteome</keyword>
<dbReference type="InterPro" id="IPR050266">
    <property type="entry name" value="AB_hydrolase_sf"/>
</dbReference>
<dbReference type="Proteomes" id="UP000222106">
    <property type="component" value="Unassembled WGS sequence"/>
</dbReference>
<accession>A0A2A9ER20</accession>
<dbReference type="EMBL" id="PDJI01000004">
    <property type="protein sequence ID" value="PFG40712.1"/>
    <property type="molecule type" value="Genomic_DNA"/>
</dbReference>
<dbReference type="InterPro" id="IPR000073">
    <property type="entry name" value="AB_hydrolase_1"/>
</dbReference>
<gene>
    <name evidence="2" type="ORF">ATJ97_3245</name>
</gene>
<dbReference type="PANTHER" id="PTHR43798:SF33">
    <property type="entry name" value="HYDROLASE, PUTATIVE (AFU_ORTHOLOGUE AFUA_2G14860)-RELATED"/>
    <property type="match status" value="1"/>
</dbReference>
<dbReference type="Pfam" id="PF12697">
    <property type="entry name" value="Abhydrolase_6"/>
    <property type="match status" value="1"/>
</dbReference>
<dbReference type="InterPro" id="IPR029058">
    <property type="entry name" value="AB_hydrolase_fold"/>
</dbReference>
<dbReference type="GO" id="GO:0003824">
    <property type="term" value="F:catalytic activity"/>
    <property type="evidence" value="ECO:0007669"/>
    <property type="project" value="UniProtKB-ARBA"/>
</dbReference>
<sequence length="274" mass="28716">MLGPMTARLSLTRNGPDEAVPLVLLHAFPLDRRMWDDVLAELDDLPVITLDAPGFGSSPATEELAEAFGAPSEPTLTLYADAVAGTLREAGVDRAVVAGLSMGGYATLALAERHPDLLAGVGLLDTRAAPDPEAAREDRLRVAEEAAGPKGAGAVAPMIGKVLGTTSHAERPEVVEKVRGWLAEAPPSGIAWAQRAMAARPDRLAALEALDVPALVLRGAEDLQSSQDDAESMASALRDVEVVVVPRAGHLSAVEQPQEVATALRALRERCLRA</sequence>